<dbReference type="HOGENOM" id="CLU_027853_2_1_11"/>
<sequence>MGNQSRALGAYTGVKKIGFLSFGHWSPSAHSETRSAADFLHQSIDLAVAAEELGVDGAYFRVHHFARQAGSPFPLLSAIGARTSKIEIGTGVIDMRYENPMYMAEEAGAADLISRGRLQLGVSRGSPEQVIDGWRYFGYGPAEGQTAADMARQRTEVFLKLLEGEGFAQPNPRPMFANPPGLLRLEPYSEGLRERIWWGSSSNATAVWAAEQGMNLQSSTLKDDETGEPLHVQQRKQIEAYREAWKEAGHSREPRVSVSRSIFALTNDLDRAYFGRDRDSRDQVGMIDETTRAIFGRSYAAEPDELVRALKEDEAIEAADTLLLTIPNQLGVEYNAHVLESILTHVAPELGWR</sequence>
<dbReference type="Pfam" id="PF00296">
    <property type="entry name" value="Bac_luciferase"/>
    <property type="match status" value="1"/>
</dbReference>
<reference evidence="2 3" key="1">
    <citation type="journal article" date="2014" name="J. Biotechnol.">
        <title>Complete genome sequence of the actinobacterium Amycolatopsis japonica MG417-CF17(T) (=DSM 44213T) producing (S,S)-N,N'-ethylenediaminedisuccinic acid.</title>
        <authorList>
            <person name="Stegmann E."/>
            <person name="Albersmeier A."/>
            <person name="Spohn M."/>
            <person name="Gert H."/>
            <person name="Weber T."/>
            <person name="Wohlleben W."/>
            <person name="Kalinowski J."/>
            <person name="Ruckert C."/>
        </authorList>
    </citation>
    <scope>NUCLEOTIDE SEQUENCE [LARGE SCALE GENOMIC DNA]</scope>
    <source>
        <strain evidence="3">MG417-CF17 (DSM 44213)</strain>
    </source>
</reference>
<dbReference type="PANTHER" id="PTHR30137">
    <property type="entry name" value="LUCIFERASE-LIKE MONOOXYGENASE"/>
    <property type="match status" value="1"/>
</dbReference>
<protein>
    <submittedName>
        <fullName evidence="2">Bacterial luciferase</fullName>
    </submittedName>
</protein>
<dbReference type="STRING" id="208439.AJAP_22465"/>
<dbReference type="EMBL" id="CP008953">
    <property type="protein sequence ID" value="AIG77349.1"/>
    <property type="molecule type" value="Genomic_DNA"/>
</dbReference>
<proteinExistence type="predicted"/>
<dbReference type="KEGG" id="aja:AJAP_22465"/>
<evidence type="ECO:0000313" key="2">
    <source>
        <dbReference type="EMBL" id="AIG77349.1"/>
    </source>
</evidence>
<evidence type="ECO:0000313" key="3">
    <source>
        <dbReference type="Proteomes" id="UP000028492"/>
    </source>
</evidence>
<dbReference type="GO" id="GO:0016705">
    <property type="term" value="F:oxidoreductase activity, acting on paired donors, with incorporation or reduction of molecular oxygen"/>
    <property type="evidence" value="ECO:0007669"/>
    <property type="project" value="InterPro"/>
</dbReference>
<keyword evidence="3" id="KW-1185">Reference proteome</keyword>
<dbReference type="AlphaFoldDB" id="A0A075UY58"/>
<dbReference type="Proteomes" id="UP000028492">
    <property type="component" value="Chromosome"/>
</dbReference>
<dbReference type="SUPFAM" id="SSF51679">
    <property type="entry name" value="Bacterial luciferase-like"/>
    <property type="match status" value="1"/>
</dbReference>
<dbReference type="InterPro" id="IPR011251">
    <property type="entry name" value="Luciferase-like_dom"/>
</dbReference>
<dbReference type="eggNOG" id="COG2141">
    <property type="taxonomic scope" value="Bacteria"/>
</dbReference>
<dbReference type="PANTHER" id="PTHR30137:SF15">
    <property type="entry name" value="BLL6902 PROTEIN"/>
    <property type="match status" value="1"/>
</dbReference>
<organism evidence="2 3">
    <name type="scientific">Amycolatopsis japonica</name>
    <dbReference type="NCBI Taxonomy" id="208439"/>
    <lineage>
        <taxon>Bacteria</taxon>
        <taxon>Bacillati</taxon>
        <taxon>Actinomycetota</taxon>
        <taxon>Actinomycetes</taxon>
        <taxon>Pseudonocardiales</taxon>
        <taxon>Pseudonocardiaceae</taxon>
        <taxon>Amycolatopsis</taxon>
        <taxon>Amycolatopsis japonica group</taxon>
    </lineage>
</organism>
<accession>A0A075UY58</accession>
<feature type="domain" description="Luciferase-like" evidence="1">
    <location>
        <begin position="22"/>
        <end position="264"/>
    </location>
</feature>
<dbReference type="InterPro" id="IPR050766">
    <property type="entry name" value="Bact_Lucif_Oxidored"/>
</dbReference>
<dbReference type="Gene3D" id="3.20.20.30">
    <property type="entry name" value="Luciferase-like domain"/>
    <property type="match status" value="1"/>
</dbReference>
<name>A0A075UY58_9PSEU</name>
<evidence type="ECO:0000259" key="1">
    <source>
        <dbReference type="Pfam" id="PF00296"/>
    </source>
</evidence>
<dbReference type="InterPro" id="IPR036661">
    <property type="entry name" value="Luciferase-like_sf"/>
</dbReference>
<gene>
    <name evidence="2" type="ORF">AJAP_22465</name>
</gene>
<dbReference type="GO" id="GO:0005829">
    <property type="term" value="C:cytosol"/>
    <property type="evidence" value="ECO:0007669"/>
    <property type="project" value="TreeGrafter"/>
</dbReference>